<reference evidence="2 3" key="1">
    <citation type="journal article" date="2010" name="Genome Biol.">
        <title>A first genome assembly of the barley fungal pathogen Pyrenophora teres f. teres.</title>
        <authorList>
            <person name="Ellwood S.R."/>
            <person name="Liu Z."/>
            <person name="Syme R.A."/>
            <person name="Lai Z."/>
            <person name="Hane J.K."/>
            <person name="Keiper F."/>
            <person name="Moffat C.S."/>
            <person name="Oliver R.P."/>
            <person name="Friesen T.L."/>
        </authorList>
    </citation>
    <scope>NUCLEOTIDE SEQUENCE [LARGE SCALE GENOMIC DNA]</scope>
    <source>
        <strain evidence="2 3">0-1</strain>
    </source>
</reference>
<dbReference type="OrthoDB" id="3668182at2759"/>
<evidence type="ECO:0008006" key="4">
    <source>
        <dbReference type="Google" id="ProtNLM"/>
    </source>
</evidence>
<organism evidence="3">
    <name type="scientific">Pyrenophora teres f. teres (strain 0-1)</name>
    <name type="common">Barley net blotch fungus</name>
    <name type="synonym">Drechslera teres f. teres</name>
    <dbReference type="NCBI Taxonomy" id="861557"/>
    <lineage>
        <taxon>Eukaryota</taxon>
        <taxon>Fungi</taxon>
        <taxon>Dikarya</taxon>
        <taxon>Ascomycota</taxon>
        <taxon>Pezizomycotina</taxon>
        <taxon>Dothideomycetes</taxon>
        <taxon>Pleosporomycetidae</taxon>
        <taxon>Pleosporales</taxon>
        <taxon>Pleosporineae</taxon>
        <taxon>Pleosporaceae</taxon>
        <taxon>Pyrenophora</taxon>
    </lineage>
</organism>
<protein>
    <recommendedName>
        <fullName evidence="4">F-box domain-containing protein</fullName>
    </recommendedName>
</protein>
<dbReference type="EMBL" id="GL534141">
    <property type="protein sequence ID" value="EFQ92898.1"/>
    <property type="molecule type" value="Genomic_DNA"/>
</dbReference>
<proteinExistence type="predicted"/>
<dbReference type="AlphaFoldDB" id="E3RMZ7"/>
<evidence type="ECO:0000313" key="2">
    <source>
        <dbReference type="EMBL" id="EFQ92898.1"/>
    </source>
</evidence>
<name>E3RMZ7_PYRTT</name>
<accession>E3RMZ7</accession>
<feature type="region of interest" description="Disordered" evidence="1">
    <location>
        <begin position="69"/>
        <end position="99"/>
    </location>
</feature>
<evidence type="ECO:0000256" key="1">
    <source>
        <dbReference type="SAM" id="MobiDB-lite"/>
    </source>
</evidence>
<dbReference type="HOGENOM" id="CLU_2321547_0_0_1"/>
<evidence type="ECO:0000313" key="3">
    <source>
        <dbReference type="Proteomes" id="UP000001067"/>
    </source>
</evidence>
<dbReference type="CDD" id="cd09917">
    <property type="entry name" value="F-box_SF"/>
    <property type="match status" value="1"/>
</dbReference>
<keyword evidence="3" id="KW-1185">Reference proteome</keyword>
<dbReference type="Proteomes" id="UP000001067">
    <property type="component" value="Unassembled WGS sequence"/>
</dbReference>
<gene>
    <name evidence="2" type="ORF">PTT_09912</name>
</gene>
<sequence>MATSKTTPSHPALPNELLHAIFAHISKRDLIKLAKSHRIFQNSARRHLLSHLEVPAQSTLAKPFVAQHGYRNGPEEDYTPSDAPQSTRVYTLKPRAAAT</sequence>
<dbReference type="KEGG" id="pte:PTT_09912"/>